<dbReference type="HAMAP" id="MF_00076">
    <property type="entry name" value="HisB"/>
    <property type="match status" value="1"/>
</dbReference>
<dbReference type="GO" id="GO:0004424">
    <property type="term" value="F:imidazoleglycerol-phosphate dehydratase activity"/>
    <property type="evidence" value="ECO:0007669"/>
    <property type="project" value="UniProtKB-UniRule"/>
</dbReference>
<dbReference type="CDD" id="cd07914">
    <property type="entry name" value="IGPD"/>
    <property type="match status" value="1"/>
</dbReference>
<evidence type="ECO:0000256" key="4">
    <source>
        <dbReference type="ARBA" id="ARBA00023102"/>
    </source>
</evidence>
<name>A0A6N7IUV0_9FIRM</name>
<organism evidence="8 9">
    <name type="scientific">Desulfofundulus thermobenzoicus</name>
    <dbReference type="NCBI Taxonomy" id="29376"/>
    <lineage>
        <taxon>Bacteria</taxon>
        <taxon>Bacillati</taxon>
        <taxon>Bacillota</taxon>
        <taxon>Clostridia</taxon>
        <taxon>Eubacteriales</taxon>
        <taxon>Peptococcaceae</taxon>
        <taxon>Desulfofundulus</taxon>
    </lineage>
</organism>
<dbReference type="NCBIfam" id="NF002114">
    <property type="entry name" value="PRK00951.2-4"/>
    <property type="match status" value="1"/>
</dbReference>
<comment type="subcellular location">
    <subcellularLocation>
        <location evidence="6 7">Cytoplasm</location>
    </subcellularLocation>
</comment>
<dbReference type="FunFam" id="3.30.230.40:FF:000003">
    <property type="entry name" value="Imidazoleglycerol-phosphate dehydratase HisB"/>
    <property type="match status" value="1"/>
</dbReference>
<dbReference type="SUPFAM" id="SSF54211">
    <property type="entry name" value="Ribosomal protein S5 domain 2-like"/>
    <property type="match status" value="2"/>
</dbReference>
<evidence type="ECO:0000256" key="6">
    <source>
        <dbReference type="HAMAP-Rule" id="MF_00076"/>
    </source>
</evidence>
<gene>
    <name evidence="6 8" type="primary">hisB</name>
    <name evidence="8" type="ORF">GFC01_16860</name>
</gene>
<dbReference type="GO" id="GO:0005737">
    <property type="term" value="C:cytoplasm"/>
    <property type="evidence" value="ECO:0007669"/>
    <property type="project" value="UniProtKB-SubCell"/>
</dbReference>
<dbReference type="EMBL" id="WHYR01000077">
    <property type="protein sequence ID" value="MQL53896.1"/>
    <property type="molecule type" value="Genomic_DNA"/>
</dbReference>
<dbReference type="OrthoDB" id="9790411at2"/>
<keyword evidence="6" id="KW-0963">Cytoplasm</keyword>
<evidence type="ECO:0000256" key="5">
    <source>
        <dbReference type="ARBA" id="ARBA00023239"/>
    </source>
</evidence>
<dbReference type="PROSITE" id="PS00955">
    <property type="entry name" value="IGP_DEHYDRATASE_2"/>
    <property type="match status" value="1"/>
</dbReference>
<keyword evidence="4 6" id="KW-0368">Histidine biosynthesis</keyword>
<dbReference type="Pfam" id="PF00475">
    <property type="entry name" value="IGPD"/>
    <property type="match status" value="1"/>
</dbReference>
<dbReference type="InterPro" id="IPR038494">
    <property type="entry name" value="IGPD_sf"/>
</dbReference>
<dbReference type="InterPro" id="IPR020568">
    <property type="entry name" value="Ribosomal_Su5_D2-typ_SF"/>
</dbReference>
<dbReference type="Proteomes" id="UP000441717">
    <property type="component" value="Unassembled WGS sequence"/>
</dbReference>
<dbReference type="NCBIfam" id="NF002111">
    <property type="entry name" value="PRK00951.2-1"/>
    <property type="match status" value="1"/>
</dbReference>
<evidence type="ECO:0000313" key="8">
    <source>
        <dbReference type="EMBL" id="MQL53896.1"/>
    </source>
</evidence>
<dbReference type="InterPro" id="IPR020565">
    <property type="entry name" value="ImidazoleglycerP_deHydtase_CS"/>
</dbReference>
<dbReference type="FunFam" id="3.30.230.40:FF:000001">
    <property type="entry name" value="Imidazoleglycerol-phosphate dehydratase HisB"/>
    <property type="match status" value="1"/>
</dbReference>
<dbReference type="InterPro" id="IPR000807">
    <property type="entry name" value="ImidazoleglycerolP_deHydtase"/>
</dbReference>
<protein>
    <recommendedName>
        <fullName evidence="2 6">Imidazoleglycerol-phosphate dehydratase</fullName>
        <shortName evidence="6">IGPD</shortName>
        <ecNumber evidence="6 7">4.2.1.19</ecNumber>
    </recommendedName>
</protein>
<sequence>MARVAEVQRQTTETRVQVRLDLDGTGIYRVDTGIGFMDHMLSLFTRHARFDLELNAEGDLEVDGHHTVEDTGICLGRAIKEALGDKRGIARYGQALLPMDEALALVAVDLSGRGHLVYDVSLPSSRVGDLDCELVEEFLRALAASGEFTLHVRLLSGRNTHHIIEAVFKGLGRTLKQAVAPEPGEDRVPSTKGIL</sequence>
<dbReference type="AlphaFoldDB" id="A0A6N7IUV0"/>
<dbReference type="Gene3D" id="3.30.230.40">
    <property type="entry name" value="Imidazole glycerol phosphate dehydratase, domain 1"/>
    <property type="match status" value="2"/>
</dbReference>
<accession>A0A6N7IUV0</accession>
<keyword evidence="9" id="KW-1185">Reference proteome</keyword>
<dbReference type="GO" id="GO:0000105">
    <property type="term" value="P:L-histidine biosynthetic process"/>
    <property type="evidence" value="ECO:0007669"/>
    <property type="project" value="UniProtKB-UniRule"/>
</dbReference>
<comment type="pathway">
    <text evidence="1 6 7">Amino-acid biosynthesis; L-histidine biosynthesis; L-histidine from 5-phospho-alpha-D-ribose 1-diphosphate: step 6/9.</text>
</comment>
<dbReference type="PANTHER" id="PTHR23133">
    <property type="entry name" value="IMIDAZOLEGLYCEROL-PHOSPHATE DEHYDRATASE HIS7"/>
    <property type="match status" value="1"/>
</dbReference>
<evidence type="ECO:0000313" key="9">
    <source>
        <dbReference type="Proteomes" id="UP000441717"/>
    </source>
</evidence>
<evidence type="ECO:0000256" key="3">
    <source>
        <dbReference type="ARBA" id="ARBA00022605"/>
    </source>
</evidence>
<comment type="catalytic activity">
    <reaction evidence="6 7">
        <text>D-erythro-1-(imidazol-4-yl)glycerol 3-phosphate = 3-(imidazol-4-yl)-2-oxopropyl phosphate + H2O</text>
        <dbReference type="Rhea" id="RHEA:11040"/>
        <dbReference type="ChEBI" id="CHEBI:15377"/>
        <dbReference type="ChEBI" id="CHEBI:57766"/>
        <dbReference type="ChEBI" id="CHEBI:58278"/>
        <dbReference type="EC" id="4.2.1.19"/>
    </reaction>
</comment>
<reference evidence="8 9" key="1">
    <citation type="submission" date="2019-10" db="EMBL/GenBank/DDBJ databases">
        <title>Comparative genomics of sulfur disproportionating microorganisms.</title>
        <authorList>
            <person name="Ward L.M."/>
            <person name="Bertran E."/>
            <person name="Johnston D."/>
        </authorList>
    </citation>
    <scope>NUCLEOTIDE SEQUENCE [LARGE SCALE GENOMIC DNA]</scope>
    <source>
        <strain evidence="8 9">DSM 14055</strain>
    </source>
</reference>
<dbReference type="PANTHER" id="PTHR23133:SF2">
    <property type="entry name" value="IMIDAZOLEGLYCEROL-PHOSPHATE DEHYDRATASE"/>
    <property type="match status" value="1"/>
</dbReference>
<evidence type="ECO:0000256" key="2">
    <source>
        <dbReference type="ARBA" id="ARBA00016664"/>
    </source>
</evidence>
<keyword evidence="3 6" id="KW-0028">Amino-acid biosynthesis</keyword>
<proteinExistence type="inferred from homology"/>
<dbReference type="UniPathway" id="UPA00031">
    <property type="reaction ID" value="UER00011"/>
</dbReference>
<comment type="caution">
    <text evidence="8">The sequence shown here is derived from an EMBL/GenBank/DDBJ whole genome shotgun (WGS) entry which is preliminary data.</text>
</comment>
<evidence type="ECO:0000256" key="7">
    <source>
        <dbReference type="RuleBase" id="RU000599"/>
    </source>
</evidence>
<keyword evidence="5 6" id="KW-0456">Lyase</keyword>
<evidence type="ECO:0000256" key="1">
    <source>
        <dbReference type="ARBA" id="ARBA00005047"/>
    </source>
</evidence>
<dbReference type="PROSITE" id="PS00954">
    <property type="entry name" value="IGP_DEHYDRATASE_1"/>
    <property type="match status" value="1"/>
</dbReference>
<dbReference type="RefSeq" id="WP_152948347.1">
    <property type="nucleotide sequence ID" value="NZ_WHYR01000077.1"/>
</dbReference>
<comment type="similarity">
    <text evidence="6 7">Belongs to the imidazoleglycerol-phosphate dehydratase family.</text>
</comment>
<dbReference type="EC" id="4.2.1.19" evidence="6 7"/>